<evidence type="ECO:0000256" key="1">
    <source>
        <dbReference type="ARBA" id="ARBA00000707"/>
    </source>
</evidence>
<dbReference type="GO" id="GO:0016579">
    <property type="term" value="P:protein deubiquitination"/>
    <property type="evidence" value="ECO:0007669"/>
    <property type="project" value="InterPro"/>
</dbReference>
<keyword evidence="11" id="KW-1185">Reference proteome</keyword>
<feature type="region of interest" description="Disordered" evidence="8">
    <location>
        <begin position="1"/>
        <end position="24"/>
    </location>
</feature>
<keyword evidence="5" id="KW-0833">Ubl conjugation pathway</keyword>
<evidence type="ECO:0000256" key="6">
    <source>
        <dbReference type="ARBA" id="ARBA00022801"/>
    </source>
</evidence>
<evidence type="ECO:0000256" key="2">
    <source>
        <dbReference type="ARBA" id="ARBA00009085"/>
    </source>
</evidence>
<dbReference type="InterPro" id="IPR001394">
    <property type="entry name" value="Peptidase_C19_UCH"/>
</dbReference>
<keyword evidence="6" id="KW-0378">Hydrolase</keyword>
<dbReference type="OrthoDB" id="2020758at2759"/>
<dbReference type="Proteomes" id="UP000800041">
    <property type="component" value="Unassembled WGS sequence"/>
</dbReference>
<feature type="compositionally biased region" description="Low complexity" evidence="8">
    <location>
        <begin position="10"/>
        <end position="24"/>
    </location>
</feature>
<dbReference type="PANTHER" id="PTHR24006:SF888">
    <property type="entry name" value="UBIQUITIN CARBOXYL-TERMINAL HYDROLASE 30"/>
    <property type="match status" value="1"/>
</dbReference>
<dbReference type="SUPFAM" id="SSF54001">
    <property type="entry name" value="Cysteine proteinases"/>
    <property type="match status" value="1"/>
</dbReference>
<dbReference type="InterPro" id="IPR038765">
    <property type="entry name" value="Papain-like_cys_pep_sf"/>
</dbReference>
<comment type="similarity">
    <text evidence="2">Belongs to the peptidase C19 family.</text>
</comment>
<dbReference type="GO" id="GO:0005634">
    <property type="term" value="C:nucleus"/>
    <property type="evidence" value="ECO:0007669"/>
    <property type="project" value="TreeGrafter"/>
</dbReference>
<proteinExistence type="inferred from homology"/>
<evidence type="ECO:0000259" key="9">
    <source>
        <dbReference type="PROSITE" id="PS50235"/>
    </source>
</evidence>
<dbReference type="EC" id="3.4.19.12" evidence="3"/>
<feature type="compositionally biased region" description="Basic and acidic residues" evidence="8">
    <location>
        <begin position="841"/>
        <end position="851"/>
    </location>
</feature>
<dbReference type="GO" id="GO:0005829">
    <property type="term" value="C:cytosol"/>
    <property type="evidence" value="ECO:0007669"/>
    <property type="project" value="TreeGrafter"/>
</dbReference>
<dbReference type="Pfam" id="PF00443">
    <property type="entry name" value="UCH"/>
    <property type="match status" value="1"/>
</dbReference>
<evidence type="ECO:0000256" key="3">
    <source>
        <dbReference type="ARBA" id="ARBA00012759"/>
    </source>
</evidence>
<evidence type="ECO:0000256" key="4">
    <source>
        <dbReference type="ARBA" id="ARBA00022670"/>
    </source>
</evidence>
<gene>
    <name evidence="10" type="ORF">K402DRAFT_401453</name>
</gene>
<evidence type="ECO:0000256" key="5">
    <source>
        <dbReference type="ARBA" id="ARBA00022786"/>
    </source>
</evidence>
<comment type="catalytic activity">
    <reaction evidence="1">
        <text>Thiol-dependent hydrolysis of ester, thioester, amide, peptide and isopeptide bonds formed by the C-terminal Gly of ubiquitin (a 76-residue protein attached to proteins as an intracellular targeting signal).</text>
        <dbReference type="EC" id="3.4.19.12"/>
    </reaction>
</comment>
<sequence>MPQSGSFHWISSTSSSITPPAVATASDEAPRPFCVALSSVATTTGGASPSAPSISTSVGSSTSSHSSASISTPAFPVSFPSPSSSSSLFNAANKLPSIFAFESSQFLLLSLTLLSLSSDFSTFFSVLSRTMSARSMPLSWRSRFWRESGFFFCDLVMPLPARGKSTVEVGAGMFLRDLSVLREGEVSRRAAREWREGAGGGLVCYVSRHVPLAFGVAVAANINTNCIFSLSGQTPLNVCTRHALHPEQLYSITHAFVSLPNAHPHSQKSPPARDLEHDLLLSKAMNSSENTHESPSIDGPFGSRYDSSRAVATAVTTVVSILGALLLIYKRRIFEGFSVYNMQQQILSVFGRSSFLHPLLPKGNLVKQLFTISYQGLDSATSAMGFRMKHSARDAPPGLANPRVSCYHNSIIQGMASLDSLRMYFKDNLETYPAPALANSTHHTLGYMLEQLNNPENTGLTLWTPQKLMNMGDIDQQDAQEYYSKLDGLSDKYYLEDCLTQAANLEWIEDVACARCTLLSGEAQLKKLISAPIHEKALEAVKKRLEQVESALTQDHLDDATVIKKCGITTNVWTKSTKTKQDVIGRPPKCLAIHVNRSTFNAHTFRTTKNGAHVFFPMDLDLGPWCLGTQSLEKGQEPEKIEHWEMDPRKSMLTALEDYDPDVAHLVPYRLKSIVTHWGHHDGGHYVCFRRYKLAPAPVFEEDEDKAGRDKGKEKETEEWWRISDDNVYSVPEGGVLGQSGQVVMLFYERIDVSHPSAEVDVEKVDSEQVPGSADEAPKSGYTWSFTTPGSSPTNISPGERGNLEDDAIGNDETVARSSEDSKESDDESTMRIADPDDDESAKLRAEHQGDEQESVDSMSIGLARL</sequence>
<keyword evidence="7" id="KW-0788">Thiol protease</keyword>
<dbReference type="GO" id="GO:0006508">
    <property type="term" value="P:proteolysis"/>
    <property type="evidence" value="ECO:0007669"/>
    <property type="project" value="UniProtKB-KW"/>
</dbReference>
<reference evidence="10" key="1">
    <citation type="journal article" date="2020" name="Stud. Mycol.">
        <title>101 Dothideomycetes genomes: a test case for predicting lifestyles and emergence of pathogens.</title>
        <authorList>
            <person name="Haridas S."/>
            <person name="Albert R."/>
            <person name="Binder M."/>
            <person name="Bloem J."/>
            <person name="Labutti K."/>
            <person name="Salamov A."/>
            <person name="Andreopoulos B."/>
            <person name="Baker S."/>
            <person name="Barry K."/>
            <person name="Bills G."/>
            <person name="Bluhm B."/>
            <person name="Cannon C."/>
            <person name="Castanera R."/>
            <person name="Culley D."/>
            <person name="Daum C."/>
            <person name="Ezra D."/>
            <person name="Gonzalez J."/>
            <person name="Henrissat B."/>
            <person name="Kuo A."/>
            <person name="Liang C."/>
            <person name="Lipzen A."/>
            <person name="Lutzoni F."/>
            <person name="Magnuson J."/>
            <person name="Mondo S."/>
            <person name="Nolan M."/>
            <person name="Ohm R."/>
            <person name="Pangilinan J."/>
            <person name="Park H.-J."/>
            <person name="Ramirez L."/>
            <person name="Alfaro M."/>
            <person name="Sun H."/>
            <person name="Tritt A."/>
            <person name="Yoshinaga Y."/>
            <person name="Zwiers L.-H."/>
            <person name="Turgeon B."/>
            <person name="Goodwin S."/>
            <person name="Spatafora J."/>
            <person name="Crous P."/>
            <person name="Grigoriev I."/>
        </authorList>
    </citation>
    <scope>NUCLEOTIDE SEQUENCE</scope>
    <source>
        <strain evidence="10">CBS 113979</strain>
    </source>
</reference>
<protein>
    <recommendedName>
        <fullName evidence="3">ubiquitinyl hydrolase 1</fullName>
        <ecNumber evidence="3">3.4.19.12</ecNumber>
    </recommendedName>
</protein>
<feature type="region of interest" description="Disordered" evidence="8">
    <location>
        <begin position="759"/>
        <end position="866"/>
    </location>
</feature>
<accession>A0A6G1HAI0</accession>
<evidence type="ECO:0000256" key="8">
    <source>
        <dbReference type="SAM" id="MobiDB-lite"/>
    </source>
</evidence>
<feature type="compositionally biased region" description="Polar residues" evidence="8">
    <location>
        <begin position="782"/>
        <end position="797"/>
    </location>
</feature>
<evidence type="ECO:0000313" key="11">
    <source>
        <dbReference type="Proteomes" id="UP000800041"/>
    </source>
</evidence>
<dbReference type="PANTHER" id="PTHR24006">
    <property type="entry name" value="UBIQUITIN CARBOXYL-TERMINAL HYDROLASE"/>
    <property type="match status" value="1"/>
</dbReference>
<feature type="domain" description="USP" evidence="9">
    <location>
        <begin position="397"/>
        <end position="751"/>
    </location>
</feature>
<dbReference type="GO" id="GO:0004843">
    <property type="term" value="F:cysteine-type deubiquitinase activity"/>
    <property type="evidence" value="ECO:0007669"/>
    <property type="project" value="UniProtKB-EC"/>
</dbReference>
<keyword evidence="4" id="KW-0645">Protease</keyword>
<organism evidence="10 11">
    <name type="scientific">Aulographum hederae CBS 113979</name>
    <dbReference type="NCBI Taxonomy" id="1176131"/>
    <lineage>
        <taxon>Eukaryota</taxon>
        <taxon>Fungi</taxon>
        <taxon>Dikarya</taxon>
        <taxon>Ascomycota</taxon>
        <taxon>Pezizomycotina</taxon>
        <taxon>Dothideomycetes</taxon>
        <taxon>Pleosporomycetidae</taxon>
        <taxon>Aulographales</taxon>
        <taxon>Aulographaceae</taxon>
    </lineage>
</organism>
<evidence type="ECO:0000256" key="7">
    <source>
        <dbReference type="ARBA" id="ARBA00022807"/>
    </source>
</evidence>
<dbReference type="AlphaFoldDB" id="A0A6G1HAI0"/>
<dbReference type="PROSITE" id="PS50235">
    <property type="entry name" value="USP_3"/>
    <property type="match status" value="1"/>
</dbReference>
<dbReference type="InterPro" id="IPR050164">
    <property type="entry name" value="Peptidase_C19"/>
</dbReference>
<dbReference type="PROSITE" id="PS00973">
    <property type="entry name" value="USP_2"/>
    <property type="match status" value="1"/>
</dbReference>
<evidence type="ECO:0000313" key="10">
    <source>
        <dbReference type="EMBL" id="KAF1989958.1"/>
    </source>
</evidence>
<dbReference type="InterPro" id="IPR028889">
    <property type="entry name" value="USP"/>
</dbReference>
<dbReference type="CDD" id="cd02662">
    <property type="entry name" value="Peptidase_C19F"/>
    <property type="match status" value="1"/>
</dbReference>
<dbReference type="InterPro" id="IPR018200">
    <property type="entry name" value="USP_CS"/>
</dbReference>
<name>A0A6G1HAI0_9PEZI</name>
<dbReference type="EMBL" id="ML977143">
    <property type="protein sequence ID" value="KAF1989958.1"/>
    <property type="molecule type" value="Genomic_DNA"/>
</dbReference>
<dbReference type="Gene3D" id="3.90.70.10">
    <property type="entry name" value="Cysteine proteinases"/>
    <property type="match status" value="1"/>
</dbReference>